<protein>
    <recommendedName>
        <fullName evidence="6">Guanine nucleotide-binding protein subunit beta-like protein</fullName>
    </recommendedName>
</protein>
<dbReference type="AlphaFoldDB" id="A0AAD4D0K6"/>
<dbReference type="PROSITE" id="PS50294">
    <property type="entry name" value="WD_REPEATS_REGION"/>
    <property type="match status" value="3"/>
</dbReference>
<dbReference type="InterPro" id="IPR020472">
    <property type="entry name" value="WD40_PAC1"/>
</dbReference>
<dbReference type="Gene3D" id="2.130.10.10">
    <property type="entry name" value="YVTN repeat-like/Quinoprotein amine dehydrogenase"/>
    <property type="match status" value="2"/>
</dbReference>
<feature type="non-terminal residue" evidence="4">
    <location>
        <position position="1"/>
    </location>
</feature>
<evidence type="ECO:0000256" key="2">
    <source>
        <dbReference type="ARBA" id="ARBA00022737"/>
    </source>
</evidence>
<evidence type="ECO:0008006" key="6">
    <source>
        <dbReference type="Google" id="ProtNLM"/>
    </source>
</evidence>
<dbReference type="Gene3D" id="2.160.20.80">
    <property type="entry name" value="E3 ubiquitin-protein ligase SopA"/>
    <property type="match status" value="1"/>
</dbReference>
<dbReference type="PRINTS" id="PR00320">
    <property type="entry name" value="GPROTEINBRPT"/>
</dbReference>
<dbReference type="SUPFAM" id="SSF141571">
    <property type="entry name" value="Pentapeptide repeat-like"/>
    <property type="match status" value="1"/>
</dbReference>
<keyword evidence="2" id="KW-0677">Repeat</keyword>
<dbReference type="PANTHER" id="PTHR22847:SF637">
    <property type="entry name" value="WD REPEAT DOMAIN 5B"/>
    <property type="match status" value="1"/>
</dbReference>
<dbReference type="Proteomes" id="UP001194580">
    <property type="component" value="Unassembled WGS sequence"/>
</dbReference>
<evidence type="ECO:0000256" key="1">
    <source>
        <dbReference type="ARBA" id="ARBA00022574"/>
    </source>
</evidence>
<reference evidence="4" key="1">
    <citation type="journal article" date="2020" name="Fungal Divers.">
        <title>Resolving the Mortierellaceae phylogeny through synthesis of multi-gene phylogenetics and phylogenomics.</title>
        <authorList>
            <person name="Vandepol N."/>
            <person name="Liber J."/>
            <person name="Desiro A."/>
            <person name="Na H."/>
            <person name="Kennedy M."/>
            <person name="Barry K."/>
            <person name="Grigoriev I.V."/>
            <person name="Miller A.N."/>
            <person name="O'Donnell K."/>
            <person name="Stajich J.E."/>
            <person name="Bonito G."/>
        </authorList>
    </citation>
    <scope>NUCLEOTIDE SEQUENCE</scope>
    <source>
        <strain evidence="4">NRRL 28262</strain>
    </source>
</reference>
<feature type="repeat" description="WD" evidence="3">
    <location>
        <begin position="270"/>
        <end position="311"/>
    </location>
</feature>
<name>A0AAD4D0K6_9FUNG</name>
<keyword evidence="1 3" id="KW-0853">WD repeat</keyword>
<dbReference type="PANTHER" id="PTHR22847">
    <property type="entry name" value="WD40 REPEAT PROTEIN"/>
    <property type="match status" value="1"/>
</dbReference>
<dbReference type="SUPFAM" id="SSF50998">
    <property type="entry name" value="Quinoprotein alcohol dehydrogenase-like"/>
    <property type="match status" value="2"/>
</dbReference>
<dbReference type="GO" id="GO:1990234">
    <property type="term" value="C:transferase complex"/>
    <property type="evidence" value="ECO:0007669"/>
    <property type="project" value="UniProtKB-ARBA"/>
</dbReference>
<dbReference type="InterPro" id="IPR001646">
    <property type="entry name" value="5peptide_repeat"/>
</dbReference>
<comment type="caution">
    <text evidence="4">The sequence shown here is derived from an EMBL/GenBank/DDBJ whole genome shotgun (WGS) entry which is preliminary data.</text>
</comment>
<evidence type="ECO:0000313" key="5">
    <source>
        <dbReference type="Proteomes" id="UP001194580"/>
    </source>
</evidence>
<feature type="repeat" description="WD" evidence="3">
    <location>
        <begin position="228"/>
        <end position="269"/>
    </location>
</feature>
<evidence type="ECO:0000313" key="4">
    <source>
        <dbReference type="EMBL" id="KAG0249813.1"/>
    </source>
</evidence>
<feature type="repeat" description="WD" evidence="3">
    <location>
        <begin position="312"/>
        <end position="344"/>
    </location>
</feature>
<dbReference type="InterPro" id="IPR001680">
    <property type="entry name" value="WD40_rpt"/>
</dbReference>
<dbReference type="EMBL" id="JAAAIL010003607">
    <property type="protein sequence ID" value="KAG0249813.1"/>
    <property type="molecule type" value="Genomic_DNA"/>
</dbReference>
<dbReference type="CDD" id="cd00200">
    <property type="entry name" value="WD40"/>
    <property type="match status" value="1"/>
</dbReference>
<sequence>PEFKEQLIKWVQESKSNKADDETLAANAMTILVRSGMRFNSADLRGIKIKGANLTGGHFDSADLRDSDFREVILHKCWLRGARLEGALLAGVKFGEFGERMVELEDTPITGGYSLDGKNYAVVFELGSIVIYDTTTWETTYFLEGFTSGITTVAFSPDGEQLTFGDMNGTLRRWMFNKTWRTPILCNDHTACISDLTYSPDGRHIATACQDGIARILDASSGHCVKGLSGHLGGVSCIAFSLDSNLLLSGGSDKTVRLWDVETGQLVYTLDGHEDAISKVLFSPDRRQIASSSFDKTVRTWSIATRHCEAIFRDHSERVTSIAYSHYGSQLVSCSEDNTVRMWNSLSGRAGAIFRDHTDHVVSVACSSNGKQLASCGIDKKLRVLDYWAGIPETTANGQINTASSGTFPYSTIKRHENDGDKTIQVTLLRPCWENGFVFDSVRDRVTNVTVSPDGAIVASASARVVNVRYKAAHTPSQRKLAGHAG</sequence>
<feature type="non-terminal residue" evidence="4">
    <location>
        <position position="486"/>
    </location>
</feature>
<dbReference type="PROSITE" id="PS50082">
    <property type="entry name" value="WD_REPEATS_2"/>
    <property type="match status" value="5"/>
</dbReference>
<dbReference type="InterPro" id="IPR015943">
    <property type="entry name" value="WD40/YVTN_repeat-like_dom_sf"/>
</dbReference>
<keyword evidence="5" id="KW-1185">Reference proteome</keyword>
<dbReference type="Pfam" id="PF00805">
    <property type="entry name" value="Pentapeptide"/>
    <property type="match status" value="1"/>
</dbReference>
<proteinExistence type="predicted"/>
<gene>
    <name evidence="4" type="ORF">BGZ95_007400</name>
</gene>
<feature type="repeat" description="WD" evidence="3">
    <location>
        <begin position="143"/>
        <end position="174"/>
    </location>
</feature>
<feature type="repeat" description="WD" evidence="3">
    <location>
        <begin position="186"/>
        <end position="227"/>
    </location>
</feature>
<dbReference type="Pfam" id="PF00400">
    <property type="entry name" value="WD40"/>
    <property type="match status" value="6"/>
</dbReference>
<dbReference type="PROSITE" id="PS00678">
    <property type="entry name" value="WD_REPEATS_1"/>
    <property type="match status" value="1"/>
</dbReference>
<organism evidence="4 5">
    <name type="scientific">Linnemannia exigua</name>
    <dbReference type="NCBI Taxonomy" id="604196"/>
    <lineage>
        <taxon>Eukaryota</taxon>
        <taxon>Fungi</taxon>
        <taxon>Fungi incertae sedis</taxon>
        <taxon>Mucoromycota</taxon>
        <taxon>Mortierellomycotina</taxon>
        <taxon>Mortierellomycetes</taxon>
        <taxon>Mortierellales</taxon>
        <taxon>Mortierellaceae</taxon>
        <taxon>Linnemannia</taxon>
    </lineage>
</organism>
<evidence type="ECO:0000256" key="3">
    <source>
        <dbReference type="PROSITE-ProRule" id="PRU00221"/>
    </source>
</evidence>
<dbReference type="InterPro" id="IPR011047">
    <property type="entry name" value="Quinoprotein_ADH-like_sf"/>
</dbReference>
<dbReference type="SMART" id="SM00320">
    <property type="entry name" value="WD40"/>
    <property type="match status" value="7"/>
</dbReference>
<dbReference type="InterPro" id="IPR019775">
    <property type="entry name" value="WD40_repeat_CS"/>
</dbReference>
<accession>A0AAD4D0K6</accession>